<dbReference type="RefSeq" id="WP_149839776.1">
    <property type="nucleotide sequence ID" value="NZ_VUOC01000004.1"/>
</dbReference>
<sequence length="149" mass="17371">MKLADISIRTPNKFLLQFNEGGAIWSMTALYLSCLGKYEAGSFKKVTIEISDNADRENQMEEMLNVIKISRVFDFSLYYDGNKFERKKMILDVLQQGLLYIENSKKWDENALKAAYECCLTKKLEHTWIRENKYILSPGRDHYGGVYCN</sequence>
<reference evidence="1 2" key="2">
    <citation type="submission" date="2019-09" db="EMBL/GenBank/DDBJ databases">
        <authorList>
            <person name="Jin C."/>
        </authorList>
    </citation>
    <scope>NUCLEOTIDE SEQUENCE [LARGE SCALE GENOMIC DNA]</scope>
    <source>
        <strain evidence="1 2">BN140078</strain>
    </source>
</reference>
<gene>
    <name evidence="1" type="ORF">F0L74_20450</name>
</gene>
<dbReference type="EMBL" id="VUOC01000004">
    <property type="protein sequence ID" value="KAA2238597.1"/>
    <property type="molecule type" value="Genomic_DNA"/>
</dbReference>
<organism evidence="1 2">
    <name type="scientific">Chitinophaga agrisoli</name>
    <dbReference type="NCBI Taxonomy" id="2607653"/>
    <lineage>
        <taxon>Bacteria</taxon>
        <taxon>Pseudomonadati</taxon>
        <taxon>Bacteroidota</taxon>
        <taxon>Chitinophagia</taxon>
        <taxon>Chitinophagales</taxon>
        <taxon>Chitinophagaceae</taxon>
        <taxon>Chitinophaga</taxon>
    </lineage>
</organism>
<proteinExistence type="predicted"/>
<name>A0A5B2VK37_9BACT</name>
<reference evidence="1 2" key="1">
    <citation type="submission" date="2019-09" db="EMBL/GenBank/DDBJ databases">
        <title>Chitinophaga ginsengihumi sp. nov., isolated from soil of ginseng rhizosphere.</title>
        <authorList>
            <person name="Lee J."/>
        </authorList>
    </citation>
    <scope>NUCLEOTIDE SEQUENCE [LARGE SCALE GENOMIC DNA]</scope>
    <source>
        <strain evidence="1 2">BN140078</strain>
    </source>
</reference>
<keyword evidence="2" id="KW-1185">Reference proteome</keyword>
<dbReference type="Proteomes" id="UP000324611">
    <property type="component" value="Unassembled WGS sequence"/>
</dbReference>
<evidence type="ECO:0000313" key="1">
    <source>
        <dbReference type="EMBL" id="KAA2238597.1"/>
    </source>
</evidence>
<comment type="caution">
    <text evidence="1">The sequence shown here is derived from an EMBL/GenBank/DDBJ whole genome shotgun (WGS) entry which is preliminary data.</text>
</comment>
<evidence type="ECO:0000313" key="2">
    <source>
        <dbReference type="Proteomes" id="UP000324611"/>
    </source>
</evidence>
<accession>A0A5B2VK37</accession>
<protein>
    <submittedName>
        <fullName evidence="1">Uncharacterized protein</fullName>
    </submittedName>
</protein>
<dbReference type="AlphaFoldDB" id="A0A5B2VK37"/>